<dbReference type="AlphaFoldDB" id="A0A8B8CD91"/>
<gene>
    <name evidence="2" type="primary">LOC111118108</name>
</gene>
<organism evidence="1 2">
    <name type="scientific">Crassostrea virginica</name>
    <name type="common">Eastern oyster</name>
    <dbReference type="NCBI Taxonomy" id="6565"/>
    <lineage>
        <taxon>Eukaryota</taxon>
        <taxon>Metazoa</taxon>
        <taxon>Spiralia</taxon>
        <taxon>Lophotrochozoa</taxon>
        <taxon>Mollusca</taxon>
        <taxon>Bivalvia</taxon>
        <taxon>Autobranchia</taxon>
        <taxon>Pteriomorphia</taxon>
        <taxon>Ostreida</taxon>
        <taxon>Ostreoidea</taxon>
        <taxon>Ostreidae</taxon>
        <taxon>Crassostrea</taxon>
    </lineage>
</organism>
<reference evidence="2" key="1">
    <citation type="submission" date="2025-08" db="UniProtKB">
        <authorList>
            <consortium name="RefSeq"/>
        </authorList>
    </citation>
    <scope>IDENTIFICATION</scope>
    <source>
        <tissue evidence="2">Whole sample</tissue>
    </source>
</reference>
<name>A0A8B8CD91_CRAVI</name>
<keyword evidence="1" id="KW-1185">Reference proteome</keyword>
<evidence type="ECO:0000313" key="2">
    <source>
        <dbReference type="RefSeq" id="XP_022313129.1"/>
    </source>
</evidence>
<protein>
    <submittedName>
        <fullName evidence="2">Uncharacterized protein LOC111118108</fullName>
    </submittedName>
</protein>
<dbReference type="Proteomes" id="UP000694844">
    <property type="component" value="Chromosome 2"/>
</dbReference>
<proteinExistence type="predicted"/>
<dbReference type="OrthoDB" id="20872at2759"/>
<evidence type="ECO:0000313" key="1">
    <source>
        <dbReference type="Proteomes" id="UP000694844"/>
    </source>
</evidence>
<sequence length="134" mass="15185">MGAFTSQIVLSESKACAKHTDPNMTNWVTVHAVATELSIAEVERLWLRFQQLGCSEKGVLSLEALAHHSVHKDPFSRKVMMQFVDKDTKTISFENFLRGLKWCETSSTENKLREHWPSCGHPLPLHGPRKQGDN</sequence>
<dbReference type="GeneID" id="111118108"/>
<dbReference type="InterPro" id="IPR011992">
    <property type="entry name" value="EF-hand-dom_pair"/>
</dbReference>
<dbReference type="SUPFAM" id="SSF47473">
    <property type="entry name" value="EF-hand"/>
    <property type="match status" value="1"/>
</dbReference>
<dbReference type="KEGG" id="cvn:111118108"/>
<accession>A0A8B8CD91</accession>
<dbReference type="RefSeq" id="XP_022313129.1">
    <property type="nucleotide sequence ID" value="XM_022457421.1"/>
</dbReference>
<dbReference type="Gene3D" id="1.10.238.10">
    <property type="entry name" value="EF-hand"/>
    <property type="match status" value="1"/>
</dbReference>